<feature type="compositionally biased region" description="Polar residues" evidence="2">
    <location>
        <begin position="64"/>
        <end position="74"/>
    </location>
</feature>
<dbReference type="GO" id="GO:0003700">
    <property type="term" value="F:DNA-binding transcription factor activity"/>
    <property type="evidence" value="ECO:0007669"/>
    <property type="project" value="InterPro"/>
</dbReference>
<accession>A0A6A7A4T1</accession>
<proteinExistence type="predicted"/>
<keyword evidence="1" id="KW-0539">Nucleus</keyword>
<reference evidence="3" key="1">
    <citation type="journal article" date="2020" name="Stud. Mycol.">
        <title>101 Dothideomycetes genomes: a test case for predicting lifestyles and emergence of pathogens.</title>
        <authorList>
            <person name="Haridas S."/>
            <person name="Albert R."/>
            <person name="Binder M."/>
            <person name="Bloem J."/>
            <person name="Labutti K."/>
            <person name="Salamov A."/>
            <person name="Andreopoulos B."/>
            <person name="Baker S."/>
            <person name="Barry K."/>
            <person name="Bills G."/>
            <person name="Bluhm B."/>
            <person name="Cannon C."/>
            <person name="Castanera R."/>
            <person name="Culley D."/>
            <person name="Daum C."/>
            <person name="Ezra D."/>
            <person name="Gonzalez J."/>
            <person name="Henrissat B."/>
            <person name="Kuo A."/>
            <person name="Liang C."/>
            <person name="Lipzen A."/>
            <person name="Lutzoni F."/>
            <person name="Magnuson J."/>
            <person name="Mondo S."/>
            <person name="Nolan M."/>
            <person name="Ohm R."/>
            <person name="Pangilinan J."/>
            <person name="Park H.-J."/>
            <person name="Ramirez L."/>
            <person name="Alfaro M."/>
            <person name="Sun H."/>
            <person name="Tritt A."/>
            <person name="Yoshinaga Y."/>
            <person name="Zwiers L.-H."/>
            <person name="Turgeon B."/>
            <person name="Goodwin S."/>
            <person name="Spatafora J."/>
            <person name="Crous P."/>
            <person name="Grigoriev I."/>
        </authorList>
    </citation>
    <scope>NUCLEOTIDE SEQUENCE</scope>
    <source>
        <strain evidence="3">CBS 113818</strain>
    </source>
</reference>
<evidence type="ECO:0000256" key="1">
    <source>
        <dbReference type="ARBA" id="ARBA00023242"/>
    </source>
</evidence>
<keyword evidence="4" id="KW-1185">Reference proteome</keyword>
<evidence type="ECO:0000313" key="3">
    <source>
        <dbReference type="EMBL" id="KAF2827788.1"/>
    </source>
</evidence>
<dbReference type="InterPro" id="IPR050987">
    <property type="entry name" value="AtrR-like"/>
</dbReference>
<feature type="region of interest" description="Disordered" evidence="2">
    <location>
        <begin position="1"/>
        <end position="74"/>
    </location>
</feature>
<feature type="region of interest" description="Disordered" evidence="2">
    <location>
        <begin position="524"/>
        <end position="593"/>
    </location>
</feature>
<evidence type="ECO:0000256" key="2">
    <source>
        <dbReference type="SAM" id="MobiDB-lite"/>
    </source>
</evidence>
<dbReference type="EMBL" id="MU006223">
    <property type="protein sequence ID" value="KAF2827788.1"/>
    <property type="molecule type" value="Genomic_DNA"/>
</dbReference>
<sequence length="689" mass="76616">MPEVNVTPNKRRDRVDDTDSTTTPGEVAGARKRRAFLQTMGQQLREFGVDGTSPQDHSRVTFGASPSNHRPASRSANLVANQPHLHTIDTPESDAAPGEDDSIPAGAAKSASKWLWRANEVHLPQVTTSTPTLLFDDLLDWSQSYFDHWHPAFPFLHAPLLIDHMRHVTHTGMLLPAPSPLEALQHVILRSVMSISVADRRQMNTSCKPIPAVLTFHSFNDAINSVQLVLTEESSIMSLQALVSVQLFLITMHRYNAAYICIRLGTPLGIRSEEMDVCFPHDERHNKADDAENGRTQHDLRSSKNDTDSTVKECDDRLILLEFLARHASIRGVIMETRNKSAMRSDYNEAEQSMEMDAEHTKWWNTVDEYLSADEGTHNIIKAHQVALLVLRFESVLALHRSVLAKSRKSSAYNAALQRCISASRSIINTLHKAISGFGAFDGSPGQRGYESTPLVWPSFTWAVWMSIFIIVFAATEGQVARDTAIRLSDKSVQILQHLALRGTSWPEACVVAVQNLVVRLKEGSARNSTAPSRAPSRQGHPLASTLRTESQHQHRPPQGDINTEATGQHHQQSQQQAVHGRPARIPPGIFQNPVSRYTSQQFQHETIPRGNDTYNIPEVYTAMNEPHAINPAYLGGVGNFLGIAQQSSDNPIPNDEIMHLFDGEDMGLWFSASTNYGGIFPFQNANLH</sequence>
<evidence type="ECO:0008006" key="5">
    <source>
        <dbReference type="Google" id="ProtNLM"/>
    </source>
</evidence>
<protein>
    <recommendedName>
        <fullName evidence="5">Transcription factor domain-containing protein</fullName>
    </recommendedName>
</protein>
<dbReference type="PANTHER" id="PTHR46910:SF9">
    <property type="entry name" value="MISCELLANEOUS ZN(II)2CYS6 TRANSCRIPTION FACTOR (EUROFUNG)"/>
    <property type="match status" value="1"/>
</dbReference>
<dbReference type="CDD" id="cd12148">
    <property type="entry name" value="fungal_TF_MHR"/>
    <property type="match status" value="1"/>
</dbReference>
<dbReference type="PANTHER" id="PTHR46910">
    <property type="entry name" value="TRANSCRIPTION FACTOR PDR1"/>
    <property type="match status" value="1"/>
</dbReference>
<evidence type="ECO:0000313" key="4">
    <source>
        <dbReference type="Proteomes" id="UP000799424"/>
    </source>
</evidence>
<dbReference type="Proteomes" id="UP000799424">
    <property type="component" value="Unassembled WGS sequence"/>
</dbReference>
<feature type="region of interest" description="Disordered" evidence="2">
    <location>
        <begin position="285"/>
        <end position="308"/>
    </location>
</feature>
<organism evidence="3 4">
    <name type="scientific">Ophiobolus disseminans</name>
    <dbReference type="NCBI Taxonomy" id="1469910"/>
    <lineage>
        <taxon>Eukaryota</taxon>
        <taxon>Fungi</taxon>
        <taxon>Dikarya</taxon>
        <taxon>Ascomycota</taxon>
        <taxon>Pezizomycotina</taxon>
        <taxon>Dothideomycetes</taxon>
        <taxon>Pleosporomycetidae</taxon>
        <taxon>Pleosporales</taxon>
        <taxon>Pleosporineae</taxon>
        <taxon>Phaeosphaeriaceae</taxon>
        <taxon>Ophiobolus</taxon>
    </lineage>
</organism>
<dbReference type="AlphaFoldDB" id="A0A6A7A4T1"/>
<name>A0A6A7A4T1_9PLEO</name>
<dbReference type="OrthoDB" id="3266505at2759"/>
<gene>
    <name evidence="3" type="ORF">CC86DRAFT_347570</name>
</gene>